<feature type="domain" description="Calcineurin-like phosphoesterase" evidence="1">
    <location>
        <begin position="2"/>
        <end position="62"/>
    </location>
</feature>
<name>A0A0F9I2B9_9ZZZZ</name>
<organism evidence="2">
    <name type="scientific">marine sediment metagenome</name>
    <dbReference type="NCBI Taxonomy" id="412755"/>
    <lineage>
        <taxon>unclassified sequences</taxon>
        <taxon>metagenomes</taxon>
        <taxon>ecological metagenomes</taxon>
    </lineage>
</organism>
<dbReference type="Pfam" id="PF12850">
    <property type="entry name" value="Metallophos_2"/>
    <property type="match status" value="1"/>
</dbReference>
<evidence type="ECO:0000259" key="1">
    <source>
        <dbReference type="Pfam" id="PF12850"/>
    </source>
</evidence>
<dbReference type="AlphaFoldDB" id="A0A0F9I2B9"/>
<dbReference type="InterPro" id="IPR024654">
    <property type="entry name" value="Calcineurin-like_PHP_lpxH"/>
</dbReference>
<dbReference type="EMBL" id="LAZR01013479">
    <property type="protein sequence ID" value="KKM21781.1"/>
    <property type="molecule type" value="Genomic_DNA"/>
</dbReference>
<accession>A0A0F9I2B9</accession>
<gene>
    <name evidence="2" type="ORF">LCGC14_1631930</name>
</gene>
<dbReference type="SUPFAM" id="SSF56300">
    <property type="entry name" value="Metallo-dependent phosphatases"/>
    <property type="match status" value="1"/>
</dbReference>
<dbReference type="Gene3D" id="3.60.21.10">
    <property type="match status" value="1"/>
</dbReference>
<feature type="non-terminal residue" evidence="2">
    <location>
        <position position="91"/>
    </location>
</feature>
<dbReference type="CDD" id="cd00838">
    <property type="entry name" value="MPP_superfamily"/>
    <property type="match status" value="1"/>
</dbReference>
<protein>
    <recommendedName>
        <fullName evidence="1">Calcineurin-like phosphoesterase domain-containing protein</fullName>
    </recommendedName>
</protein>
<sequence length="91" mass="10474">MILLFSDIHASRSVAQEVEGLAHRFDEIYCCGDICGYNKDFEYVIDMLIDLNIKAVKGNHDHMVLDRRLGLDLLPSRVSEPVLWTRQRLKG</sequence>
<comment type="caution">
    <text evidence="2">The sequence shown here is derived from an EMBL/GenBank/DDBJ whole genome shotgun (WGS) entry which is preliminary data.</text>
</comment>
<reference evidence="2" key="1">
    <citation type="journal article" date="2015" name="Nature">
        <title>Complex archaea that bridge the gap between prokaryotes and eukaryotes.</title>
        <authorList>
            <person name="Spang A."/>
            <person name="Saw J.H."/>
            <person name="Jorgensen S.L."/>
            <person name="Zaremba-Niedzwiedzka K."/>
            <person name="Martijn J."/>
            <person name="Lind A.E."/>
            <person name="van Eijk R."/>
            <person name="Schleper C."/>
            <person name="Guy L."/>
            <person name="Ettema T.J."/>
        </authorList>
    </citation>
    <scope>NUCLEOTIDE SEQUENCE</scope>
</reference>
<proteinExistence type="predicted"/>
<dbReference type="InterPro" id="IPR029052">
    <property type="entry name" value="Metallo-depent_PP-like"/>
</dbReference>
<evidence type="ECO:0000313" key="2">
    <source>
        <dbReference type="EMBL" id="KKM21781.1"/>
    </source>
</evidence>